<dbReference type="PROSITE" id="PS00108">
    <property type="entry name" value="PROTEIN_KINASE_ST"/>
    <property type="match status" value="1"/>
</dbReference>
<evidence type="ECO:0000256" key="11">
    <source>
        <dbReference type="ARBA" id="ARBA00022729"/>
    </source>
</evidence>
<organism evidence="23 24">
    <name type="scientific">Juglans regia</name>
    <name type="common">English walnut</name>
    <dbReference type="NCBI Taxonomy" id="51240"/>
    <lineage>
        <taxon>Eukaryota</taxon>
        <taxon>Viridiplantae</taxon>
        <taxon>Streptophyta</taxon>
        <taxon>Embryophyta</taxon>
        <taxon>Tracheophyta</taxon>
        <taxon>Spermatophyta</taxon>
        <taxon>Magnoliopsida</taxon>
        <taxon>eudicotyledons</taxon>
        <taxon>Gunneridae</taxon>
        <taxon>Pentapetalae</taxon>
        <taxon>rosids</taxon>
        <taxon>fabids</taxon>
        <taxon>Fagales</taxon>
        <taxon>Juglandaceae</taxon>
        <taxon>Juglans</taxon>
    </lineage>
</organism>
<dbReference type="PANTHER" id="PTHR27008:SF577">
    <property type="entry name" value="PROTEIN KINASE DOMAIN-CONTAINING PROTEIN"/>
    <property type="match status" value="1"/>
</dbReference>
<evidence type="ECO:0000256" key="5">
    <source>
        <dbReference type="ARBA" id="ARBA00022475"/>
    </source>
</evidence>
<evidence type="ECO:0000256" key="2">
    <source>
        <dbReference type="ARBA" id="ARBA00008684"/>
    </source>
</evidence>
<dbReference type="PROSITE" id="PS00107">
    <property type="entry name" value="PROTEIN_KINASE_ATP"/>
    <property type="match status" value="1"/>
</dbReference>
<evidence type="ECO:0000256" key="14">
    <source>
        <dbReference type="ARBA" id="ARBA00022777"/>
    </source>
</evidence>
<dbReference type="SUPFAM" id="SSF56112">
    <property type="entry name" value="Protein kinase-like (PK-like)"/>
    <property type="match status" value="1"/>
</dbReference>
<comment type="similarity">
    <text evidence="3">Belongs to the RLP family.</text>
</comment>
<dbReference type="Gene3D" id="3.30.200.20">
    <property type="entry name" value="Phosphorylase Kinase, domain 1"/>
    <property type="match status" value="1"/>
</dbReference>
<evidence type="ECO:0000256" key="9">
    <source>
        <dbReference type="ARBA" id="ARBA00022679"/>
    </source>
</evidence>
<dbReference type="SMART" id="SM00220">
    <property type="entry name" value="S_TKc"/>
    <property type="match status" value="1"/>
</dbReference>
<comment type="catalytic activity">
    <reaction evidence="20">
        <text>L-threonyl-[protein] + ATP = O-phospho-L-threonyl-[protein] + ADP + H(+)</text>
        <dbReference type="Rhea" id="RHEA:46608"/>
        <dbReference type="Rhea" id="RHEA-COMP:11060"/>
        <dbReference type="Rhea" id="RHEA-COMP:11605"/>
        <dbReference type="ChEBI" id="CHEBI:15378"/>
        <dbReference type="ChEBI" id="CHEBI:30013"/>
        <dbReference type="ChEBI" id="CHEBI:30616"/>
        <dbReference type="ChEBI" id="CHEBI:61977"/>
        <dbReference type="ChEBI" id="CHEBI:456216"/>
        <dbReference type="EC" id="2.7.11.1"/>
    </reaction>
</comment>
<dbReference type="Gramene" id="Jr15_05140_p1">
    <property type="protein sequence ID" value="cds.Jr15_05140_p1"/>
    <property type="gene ID" value="Jr15_05140"/>
</dbReference>
<gene>
    <name evidence="24" type="primary">LOC108979544</name>
</gene>
<dbReference type="Proteomes" id="UP000235220">
    <property type="component" value="Chromosome 15"/>
</dbReference>
<keyword evidence="17" id="KW-0472">Membrane</keyword>
<evidence type="ECO:0000256" key="10">
    <source>
        <dbReference type="ARBA" id="ARBA00022692"/>
    </source>
</evidence>
<dbReference type="FunFam" id="3.80.10.10:FF:000288">
    <property type="entry name" value="LRR receptor-like serine/threonine-protein kinase EFR"/>
    <property type="match status" value="1"/>
</dbReference>
<comment type="subcellular location">
    <subcellularLocation>
        <location evidence="1">Cell membrane</location>
        <topology evidence="1">Single-pass type I membrane protein</topology>
    </subcellularLocation>
</comment>
<keyword evidence="5" id="KW-1003">Cell membrane</keyword>
<comment type="similarity">
    <text evidence="2">Belongs to the protein kinase superfamily. Ser/Thr protein kinase family.</text>
</comment>
<evidence type="ECO:0000256" key="7">
    <source>
        <dbReference type="ARBA" id="ARBA00022553"/>
    </source>
</evidence>
<dbReference type="KEGG" id="jre:108979544"/>
<dbReference type="Pfam" id="PF00560">
    <property type="entry name" value="LRR_1"/>
    <property type="match status" value="5"/>
</dbReference>
<keyword evidence="10" id="KW-0812">Transmembrane</keyword>
<protein>
    <recommendedName>
        <fullName evidence="4">non-specific serine/threonine protein kinase</fullName>
        <ecNumber evidence="4">2.7.11.1</ecNumber>
    </recommendedName>
</protein>
<keyword evidence="7" id="KW-0597">Phosphoprotein</keyword>
<keyword evidence="11" id="KW-0732">Signal</keyword>
<dbReference type="InterPro" id="IPR001611">
    <property type="entry name" value="Leu-rich_rpt"/>
</dbReference>
<dbReference type="RefSeq" id="XP_018805784.1">
    <property type="nucleotide sequence ID" value="XM_018950239.2"/>
</dbReference>
<reference evidence="24" key="1">
    <citation type="submission" date="2025-08" db="UniProtKB">
        <authorList>
            <consortium name="RefSeq"/>
        </authorList>
    </citation>
    <scope>IDENTIFICATION</scope>
    <source>
        <tissue evidence="24">Leaves</tissue>
    </source>
</reference>
<dbReference type="GO" id="GO:0004674">
    <property type="term" value="F:protein serine/threonine kinase activity"/>
    <property type="evidence" value="ECO:0007669"/>
    <property type="project" value="UniProtKB-KW"/>
</dbReference>
<evidence type="ECO:0000256" key="19">
    <source>
        <dbReference type="ARBA" id="ARBA00023180"/>
    </source>
</evidence>
<dbReference type="SUPFAM" id="SSF52058">
    <property type="entry name" value="L domain-like"/>
    <property type="match status" value="2"/>
</dbReference>
<keyword evidence="8" id="KW-0433">Leucine-rich repeat</keyword>
<evidence type="ECO:0000256" key="16">
    <source>
        <dbReference type="ARBA" id="ARBA00022989"/>
    </source>
</evidence>
<keyword evidence="14" id="KW-0418">Kinase</keyword>
<evidence type="ECO:0000256" key="17">
    <source>
        <dbReference type="ARBA" id="ARBA00023136"/>
    </source>
</evidence>
<dbReference type="Pfam" id="PF07714">
    <property type="entry name" value="PK_Tyr_Ser-Thr"/>
    <property type="match status" value="1"/>
</dbReference>
<evidence type="ECO:0000259" key="22">
    <source>
        <dbReference type="PROSITE" id="PS50011"/>
    </source>
</evidence>
<evidence type="ECO:0000256" key="8">
    <source>
        <dbReference type="ARBA" id="ARBA00022614"/>
    </source>
</evidence>
<dbReference type="Gene3D" id="1.10.510.10">
    <property type="entry name" value="Transferase(Phosphotransferase) domain 1"/>
    <property type="match status" value="1"/>
</dbReference>
<evidence type="ECO:0000256" key="21">
    <source>
        <dbReference type="ARBA" id="ARBA00048679"/>
    </source>
</evidence>
<evidence type="ECO:0000256" key="12">
    <source>
        <dbReference type="ARBA" id="ARBA00022737"/>
    </source>
</evidence>
<comment type="catalytic activity">
    <reaction evidence="21">
        <text>L-seryl-[protein] + ATP = O-phospho-L-seryl-[protein] + ADP + H(+)</text>
        <dbReference type="Rhea" id="RHEA:17989"/>
        <dbReference type="Rhea" id="RHEA-COMP:9863"/>
        <dbReference type="Rhea" id="RHEA-COMP:11604"/>
        <dbReference type="ChEBI" id="CHEBI:15378"/>
        <dbReference type="ChEBI" id="CHEBI:29999"/>
        <dbReference type="ChEBI" id="CHEBI:30616"/>
        <dbReference type="ChEBI" id="CHEBI:83421"/>
        <dbReference type="ChEBI" id="CHEBI:456216"/>
        <dbReference type="EC" id="2.7.11.1"/>
    </reaction>
</comment>
<dbReference type="PANTHER" id="PTHR27008">
    <property type="entry name" value="OS04G0122200 PROTEIN"/>
    <property type="match status" value="1"/>
</dbReference>
<evidence type="ECO:0000256" key="4">
    <source>
        <dbReference type="ARBA" id="ARBA00012513"/>
    </source>
</evidence>
<evidence type="ECO:0000313" key="24">
    <source>
        <dbReference type="RefSeq" id="XP_018805784.1"/>
    </source>
</evidence>
<dbReference type="InterPro" id="IPR017441">
    <property type="entry name" value="Protein_kinase_ATP_BS"/>
</dbReference>
<dbReference type="InterPro" id="IPR008271">
    <property type="entry name" value="Ser/Thr_kinase_AS"/>
</dbReference>
<sequence length="1032" mass="113551">MAHASSSSFCIHYFVFICCFVSSITCVVGAGNETDRLALLDFKAKITHDPLGFLSSWNDSIHFCSWQGVTCGRKHHDRVTKLDVQSQNLGGSISPQVGNLSFLMELILSNNSFIHIIPPEVGRLRRLQILALGNNSISGQIPSNISGCTNLFYIRFFYNKLFGEIPAELSTLPKLRRLSLYNNNLTGSIPPSFGNLSSLEVLDVAYNNLRGSIPESFGQLTKLIFFSLGSNRFAGTVPPSIFNLSSIIVFDVGDNKLHGSLPWDMGITLPNLQHFHIFGNQFSGSIPISIANASYLYGLYIHSNKLTGKVPSVEMLYRLEAFSIHSNLFGHGGGNELGFLCSLTNATDLRILSTNNNNLGGVLPNCISNFSTTLSLLGLGENRISGSIPRGLGNLINLETLGIGKNTISGSIPSEISYLGKLRILDLYANNLSGNIPPSLGNLTLLINLYLGMNNLHGAIPPSLAKCQNLFELVLSRNKLSGAIPPQVMGLISFSLISVDLSANQFIGILPMEIGNSKNLERLDISENKLFGEIPASLGGCIKLEVLDMRKNYFQGSIPSSFESLRGIELLDLSNNNLSGEIPKFLERLNFLQQLDLSYNHFEGEVPTKGVFSNASATSVKGNGELCGGITEFQLPKCKFKKSLKGQKLSRTLKLIISLLAALLGIALVLLCLLFSLRKKRKENPSRNSENSLLNVSYQSLLKATNGFSSANLIGVGSFGSVYKGILDQDSRTIAVKVLNLLRHGASKSFIAECEALRNIRHRNLVKVLSACSSVDFQGHDFKALVYEFMVNGNLDEWLHPNPKTNDDQALERPQSLSLLQRLNIAIDVANALEYLHHHCDKPIVHCDLKPGNVLLDEEMTAHVGDFGLARFLIERTQDCSTDQSSSIGVRGTVGYAPPEYGMGNEVSTYGDVYSYGILLLEMFTGKRPTDDMFKDSFMLHEFVKAALPERPVDVIDPVLLWEKEDQHGETRTNETPNYIQSQITISSKIRECLSLILGIGVACSMEFPRERMNIKDVLKELHSIREKTSWN</sequence>
<dbReference type="InterPro" id="IPR001245">
    <property type="entry name" value="Ser-Thr/Tyr_kinase_cat_dom"/>
</dbReference>
<dbReference type="FunFam" id="3.30.200.20:FF:000432">
    <property type="entry name" value="LRR receptor-like serine/threonine-protein kinase EFR"/>
    <property type="match status" value="1"/>
</dbReference>
<feature type="domain" description="Protein kinase" evidence="22">
    <location>
        <begin position="708"/>
        <end position="1026"/>
    </location>
</feature>
<dbReference type="AlphaFoldDB" id="A0A2I4DF51"/>
<dbReference type="GO" id="GO:0005886">
    <property type="term" value="C:plasma membrane"/>
    <property type="evidence" value="ECO:0007669"/>
    <property type="project" value="UniProtKB-SubCell"/>
</dbReference>
<dbReference type="FunFam" id="3.80.10.10:FF:001158">
    <property type="entry name" value="Leucine-rich repeat protein kinase family protein"/>
    <property type="match status" value="1"/>
</dbReference>
<keyword evidence="23" id="KW-1185">Reference proteome</keyword>
<evidence type="ECO:0000256" key="6">
    <source>
        <dbReference type="ARBA" id="ARBA00022527"/>
    </source>
</evidence>
<dbReference type="InterPro" id="IPR011009">
    <property type="entry name" value="Kinase-like_dom_sf"/>
</dbReference>
<dbReference type="FunCoup" id="A0A2I4DF51">
    <property type="interactions" value="1605"/>
</dbReference>
<dbReference type="InterPro" id="IPR032675">
    <property type="entry name" value="LRR_dom_sf"/>
</dbReference>
<dbReference type="SMART" id="SM00369">
    <property type="entry name" value="LRR_TYP"/>
    <property type="match status" value="6"/>
</dbReference>
<keyword evidence="19" id="KW-0325">Glycoprotein</keyword>
<keyword evidence="15" id="KW-0067">ATP-binding</keyword>
<keyword evidence="16" id="KW-1133">Transmembrane helix</keyword>
<dbReference type="InterPro" id="IPR013210">
    <property type="entry name" value="LRR_N_plant-typ"/>
</dbReference>
<dbReference type="Gene3D" id="3.80.10.10">
    <property type="entry name" value="Ribonuclease Inhibitor"/>
    <property type="match status" value="4"/>
</dbReference>
<dbReference type="InterPro" id="IPR000719">
    <property type="entry name" value="Prot_kinase_dom"/>
</dbReference>
<dbReference type="InterPro" id="IPR003591">
    <property type="entry name" value="Leu-rich_rpt_typical-subtyp"/>
</dbReference>
<evidence type="ECO:0000256" key="13">
    <source>
        <dbReference type="ARBA" id="ARBA00022741"/>
    </source>
</evidence>
<keyword evidence="12" id="KW-0677">Repeat</keyword>
<keyword evidence="9" id="KW-0808">Transferase</keyword>
<keyword evidence="13" id="KW-0547">Nucleotide-binding</keyword>
<dbReference type="OrthoDB" id="676979at2759"/>
<dbReference type="InterPro" id="IPR051809">
    <property type="entry name" value="Plant_receptor-like_S/T_kinase"/>
</dbReference>
<keyword evidence="6" id="KW-0723">Serine/threonine-protein kinase</keyword>
<keyword evidence="18" id="KW-0675">Receptor</keyword>
<dbReference type="EC" id="2.7.11.1" evidence="4"/>
<evidence type="ECO:0000256" key="20">
    <source>
        <dbReference type="ARBA" id="ARBA00047899"/>
    </source>
</evidence>
<accession>A0A2I4DF51</accession>
<proteinExistence type="inferred from homology"/>
<dbReference type="GO" id="GO:0005524">
    <property type="term" value="F:ATP binding"/>
    <property type="evidence" value="ECO:0007669"/>
    <property type="project" value="UniProtKB-UniRule"/>
</dbReference>
<dbReference type="PROSITE" id="PS50011">
    <property type="entry name" value="PROTEIN_KINASE_DOM"/>
    <property type="match status" value="1"/>
</dbReference>
<evidence type="ECO:0000256" key="15">
    <source>
        <dbReference type="ARBA" id="ARBA00022840"/>
    </source>
</evidence>
<dbReference type="Pfam" id="PF08263">
    <property type="entry name" value="LRRNT_2"/>
    <property type="match status" value="1"/>
</dbReference>
<evidence type="ECO:0000256" key="3">
    <source>
        <dbReference type="ARBA" id="ARBA00009592"/>
    </source>
</evidence>
<evidence type="ECO:0000256" key="18">
    <source>
        <dbReference type="ARBA" id="ARBA00023170"/>
    </source>
</evidence>
<dbReference type="GeneID" id="108979544"/>
<dbReference type="FunFam" id="1.10.510.10:FF:000358">
    <property type="entry name" value="Putative leucine-rich repeat receptor-like serine/threonine-protein kinase"/>
    <property type="match status" value="1"/>
</dbReference>
<dbReference type="Pfam" id="PF13855">
    <property type="entry name" value="LRR_8"/>
    <property type="match status" value="2"/>
</dbReference>
<name>A0A2I4DF51_JUGRE</name>
<evidence type="ECO:0000313" key="23">
    <source>
        <dbReference type="Proteomes" id="UP000235220"/>
    </source>
</evidence>
<evidence type="ECO:0000256" key="1">
    <source>
        <dbReference type="ARBA" id="ARBA00004251"/>
    </source>
</evidence>
<dbReference type="FunFam" id="3.80.10.10:FF:000275">
    <property type="entry name" value="Leucine-rich repeat receptor-like protein kinase"/>
    <property type="match status" value="1"/>
</dbReference>